<evidence type="ECO:0000313" key="10">
    <source>
        <dbReference type="Proteomes" id="UP000740329"/>
    </source>
</evidence>
<dbReference type="GO" id="GO:0019240">
    <property type="term" value="P:citrulline biosynthetic process"/>
    <property type="evidence" value="ECO:0007669"/>
    <property type="project" value="TreeGrafter"/>
</dbReference>
<sequence length="308" mass="34652">MDLLTLWDLEREDISKLMDYAEFFKKNRYGHDVLKNKNIALIFESPSTRTRISFDLAVNELGGHSLTLNNNEIHLGKKESIEDTARVMERFVDAIVARVKKHSTLEELSKNSNIPIVNALSDLAHPCQILADILTIKETKGLKSIEEFKGLKLSYFGDGNNIANSLMIAGAILGMDVFIATPRSYEPNGLFVKKALEIIDKYGEGSLTLTDNAELAAKDADVLYTDVWISMSDVNKDLDSIKKIFPPYQINSALMKLAKEDSIVLHCLPANKGMEITEEVFESKNSYVFDEAENRLHAQKAVLKYLFE</sequence>
<dbReference type="GO" id="GO:0005737">
    <property type="term" value="C:cytoplasm"/>
    <property type="evidence" value="ECO:0007669"/>
    <property type="project" value="UniProtKB-SubCell"/>
</dbReference>
<comment type="similarity">
    <text evidence="1 6">Belongs to the aspartate/ornithine carbamoyltransferase superfamily. OTCase family.</text>
</comment>
<evidence type="ECO:0000256" key="2">
    <source>
        <dbReference type="ARBA" id="ARBA00013007"/>
    </source>
</evidence>
<feature type="binding site" evidence="6">
    <location>
        <position position="161"/>
    </location>
    <ligand>
        <name>L-ornithine</name>
        <dbReference type="ChEBI" id="CHEBI:46911"/>
    </ligand>
</feature>
<dbReference type="GO" id="GO:0042450">
    <property type="term" value="P:L-arginine biosynthetic process via ornithine"/>
    <property type="evidence" value="ECO:0007669"/>
    <property type="project" value="UniProtKB-UniRule"/>
</dbReference>
<dbReference type="HAMAP" id="MF_01109">
    <property type="entry name" value="OTCase"/>
    <property type="match status" value="1"/>
</dbReference>
<dbReference type="Pfam" id="PF00185">
    <property type="entry name" value="OTCace"/>
    <property type="match status" value="1"/>
</dbReference>
<evidence type="ECO:0000256" key="4">
    <source>
        <dbReference type="ARBA" id="ARBA00022679"/>
    </source>
</evidence>
<feature type="binding site" evidence="6">
    <location>
        <position position="98"/>
    </location>
    <ligand>
        <name>carbamoyl phosphate</name>
        <dbReference type="ChEBI" id="CHEBI:58228"/>
    </ligand>
</feature>
<feature type="binding site" evidence="6">
    <location>
        <position position="226"/>
    </location>
    <ligand>
        <name>L-ornithine</name>
        <dbReference type="ChEBI" id="CHEBI:46911"/>
    </ligand>
</feature>
<dbReference type="FunFam" id="3.40.50.1370:FF:000008">
    <property type="entry name" value="Ornithine carbamoyltransferase"/>
    <property type="match status" value="1"/>
</dbReference>
<feature type="binding site" evidence="6">
    <location>
        <begin position="47"/>
        <end position="50"/>
    </location>
    <ligand>
        <name>carbamoyl phosphate</name>
        <dbReference type="ChEBI" id="CHEBI:58228"/>
    </ligand>
</feature>
<dbReference type="GO" id="GO:0016597">
    <property type="term" value="F:amino acid binding"/>
    <property type="evidence" value="ECO:0007669"/>
    <property type="project" value="InterPro"/>
</dbReference>
<dbReference type="AlphaFoldDB" id="A0A8J7REU2"/>
<dbReference type="InterPro" id="IPR024904">
    <property type="entry name" value="OTCase_ArgI"/>
</dbReference>
<evidence type="ECO:0000259" key="8">
    <source>
        <dbReference type="Pfam" id="PF02729"/>
    </source>
</evidence>
<dbReference type="EMBL" id="JAGGMV010000004">
    <property type="protein sequence ID" value="MBP2201932.1"/>
    <property type="molecule type" value="Genomic_DNA"/>
</dbReference>
<dbReference type="RefSeq" id="WP_209591454.1">
    <property type="nucleotide sequence ID" value="NZ_JAGGMU010000004.1"/>
</dbReference>
<evidence type="ECO:0000313" key="9">
    <source>
        <dbReference type="EMBL" id="MBP2201932.1"/>
    </source>
</evidence>
<proteinExistence type="inferred from homology"/>
<comment type="subcellular location">
    <subcellularLocation>
        <location evidence="6">Cytoplasm</location>
    </subcellularLocation>
</comment>
<dbReference type="NCBIfam" id="TIGR00658">
    <property type="entry name" value="orni_carb_tr"/>
    <property type="match status" value="1"/>
</dbReference>
<dbReference type="InterPro" id="IPR006130">
    <property type="entry name" value="Asp/Orn_carbamoylTrfase"/>
</dbReference>
<dbReference type="PANTHER" id="PTHR45753">
    <property type="entry name" value="ORNITHINE CARBAMOYLTRANSFERASE, MITOCHONDRIAL"/>
    <property type="match status" value="1"/>
</dbReference>
<protein>
    <recommendedName>
        <fullName evidence="2 6">Ornithine carbamoyltransferase</fullName>
        <shortName evidence="6">OTCase</shortName>
        <ecNumber evidence="2 6">2.1.3.3</ecNumber>
    </recommendedName>
</protein>
<evidence type="ECO:0000256" key="1">
    <source>
        <dbReference type="ARBA" id="ARBA00007805"/>
    </source>
</evidence>
<organism evidence="9 10">
    <name type="scientific">Methanococcus voltae</name>
    <dbReference type="NCBI Taxonomy" id="2188"/>
    <lineage>
        <taxon>Archaea</taxon>
        <taxon>Methanobacteriati</taxon>
        <taxon>Methanobacteriota</taxon>
        <taxon>Methanomada group</taxon>
        <taxon>Methanococci</taxon>
        <taxon>Methanococcales</taxon>
        <taxon>Methanococcaceae</taxon>
        <taxon>Methanococcus</taxon>
    </lineage>
</organism>
<dbReference type="PANTHER" id="PTHR45753:SF3">
    <property type="entry name" value="ORNITHINE TRANSCARBAMYLASE, MITOCHONDRIAL"/>
    <property type="match status" value="1"/>
</dbReference>
<keyword evidence="6" id="KW-0963">Cytoplasm</keyword>
<evidence type="ECO:0000256" key="6">
    <source>
        <dbReference type="HAMAP-Rule" id="MF_01109"/>
    </source>
</evidence>
<feature type="domain" description="Aspartate/ornithine carbamoyltransferase Asp/Orn-binding" evidence="7">
    <location>
        <begin position="149"/>
        <end position="305"/>
    </location>
</feature>
<feature type="domain" description="Aspartate/ornithine carbamoyltransferase carbamoyl-P binding" evidence="8">
    <location>
        <begin position="2"/>
        <end position="138"/>
    </location>
</feature>
<dbReference type="OrthoDB" id="4696at2157"/>
<feature type="binding site" evidence="6">
    <location>
        <position position="295"/>
    </location>
    <ligand>
        <name>carbamoyl phosphate</name>
        <dbReference type="ChEBI" id="CHEBI:58228"/>
    </ligand>
</feature>
<name>A0A8J7REU2_METVO</name>
<accession>A0A8J7REU2</accession>
<dbReference type="InterPro" id="IPR006131">
    <property type="entry name" value="Asp_carbamoyltransf_Asp/Orn-bd"/>
</dbReference>
<dbReference type="InterPro" id="IPR002292">
    <property type="entry name" value="Orn/put_carbamltrans"/>
</dbReference>
<evidence type="ECO:0000259" key="7">
    <source>
        <dbReference type="Pfam" id="PF00185"/>
    </source>
</evidence>
<feature type="binding site" evidence="6">
    <location>
        <begin position="230"/>
        <end position="231"/>
    </location>
    <ligand>
        <name>L-ornithine</name>
        <dbReference type="ChEBI" id="CHEBI:46911"/>
    </ligand>
</feature>
<dbReference type="InterPro" id="IPR036901">
    <property type="entry name" value="Asp/Orn_carbamoylTrfase_sf"/>
</dbReference>
<feature type="binding site" evidence="6">
    <location>
        <begin position="125"/>
        <end position="128"/>
    </location>
    <ligand>
        <name>carbamoyl phosphate</name>
        <dbReference type="ChEBI" id="CHEBI:58228"/>
    </ligand>
</feature>
<dbReference type="PRINTS" id="PR00102">
    <property type="entry name" value="OTCASE"/>
</dbReference>
<dbReference type="EC" id="2.1.3.3" evidence="2 6"/>
<comment type="caution">
    <text evidence="9">The sequence shown here is derived from an EMBL/GenBank/DDBJ whole genome shotgun (WGS) entry which is preliminary data.</text>
</comment>
<dbReference type="Gene3D" id="3.40.50.1370">
    <property type="entry name" value="Aspartate/ornithine carbamoyltransferase"/>
    <property type="match status" value="2"/>
</dbReference>
<keyword evidence="3" id="KW-0028">Amino-acid biosynthesis</keyword>
<evidence type="ECO:0000256" key="3">
    <source>
        <dbReference type="ARBA" id="ARBA00022605"/>
    </source>
</evidence>
<dbReference type="NCBIfam" id="NF001986">
    <property type="entry name" value="PRK00779.1"/>
    <property type="match status" value="1"/>
</dbReference>
<evidence type="ECO:0000256" key="5">
    <source>
        <dbReference type="ARBA" id="ARBA00048772"/>
    </source>
</evidence>
<dbReference type="InterPro" id="IPR006132">
    <property type="entry name" value="Asp/Orn_carbamoyltranf_P-bd"/>
</dbReference>
<dbReference type="Pfam" id="PF02729">
    <property type="entry name" value="OTCace_N"/>
    <property type="match status" value="1"/>
</dbReference>
<dbReference type="PRINTS" id="PR00100">
    <property type="entry name" value="AOTCASE"/>
</dbReference>
<dbReference type="Proteomes" id="UP000740329">
    <property type="component" value="Unassembled WGS sequence"/>
</dbReference>
<dbReference type="SUPFAM" id="SSF53671">
    <property type="entry name" value="Aspartate/ornithine carbamoyltransferase"/>
    <property type="match status" value="1"/>
</dbReference>
<reference evidence="9" key="1">
    <citation type="submission" date="2021-03" db="EMBL/GenBank/DDBJ databases">
        <title>Genomic Encyclopedia of Type Strains, Phase IV (KMG-V): Genome sequencing to study the core and pangenomes of soil and plant-associated prokaryotes.</title>
        <authorList>
            <person name="Whitman W."/>
        </authorList>
    </citation>
    <scope>NUCLEOTIDE SEQUENCE</scope>
    <source>
        <strain evidence="9">C4</strain>
    </source>
</reference>
<feature type="binding site" evidence="6">
    <location>
        <begin position="267"/>
        <end position="268"/>
    </location>
    <ligand>
        <name>carbamoyl phosphate</name>
        <dbReference type="ChEBI" id="CHEBI:58228"/>
    </ligand>
</feature>
<comment type="catalytic activity">
    <reaction evidence="5 6">
        <text>carbamoyl phosphate + L-ornithine = L-citrulline + phosphate + H(+)</text>
        <dbReference type="Rhea" id="RHEA:19513"/>
        <dbReference type="ChEBI" id="CHEBI:15378"/>
        <dbReference type="ChEBI" id="CHEBI:43474"/>
        <dbReference type="ChEBI" id="CHEBI:46911"/>
        <dbReference type="ChEBI" id="CHEBI:57743"/>
        <dbReference type="ChEBI" id="CHEBI:58228"/>
        <dbReference type="EC" id="2.1.3.3"/>
    </reaction>
</comment>
<comment type="caution">
    <text evidence="6">Lacks conserved residue(s) required for the propagation of feature annotation.</text>
</comment>
<gene>
    <name evidence="9" type="ORF">J3E07_001372</name>
</gene>
<keyword evidence="4 6" id="KW-0808">Transferase</keyword>
<dbReference type="GO" id="GO:0004585">
    <property type="term" value="F:ornithine carbamoyltransferase activity"/>
    <property type="evidence" value="ECO:0007669"/>
    <property type="project" value="UniProtKB-UniRule"/>
</dbReference>